<feature type="domain" description="NYN" evidence="1">
    <location>
        <begin position="127"/>
        <end position="194"/>
    </location>
</feature>
<dbReference type="InterPro" id="IPR047140">
    <property type="entry name" value="LabA"/>
</dbReference>
<dbReference type="PANTHER" id="PTHR35458:SF8">
    <property type="entry name" value="SLR0650 PROTEIN"/>
    <property type="match status" value="1"/>
</dbReference>
<dbReference type="EMBL" id="MFGM01000019">
    <property type="protein sequence ID" value="OGF37624.1"/>
    <property type="molecule type" value="Genomic_DNA"/>
</dbReference>
<dbReference type="GO" id="GO:0004540">
    <property type="term" value="F:RNA nuclease activity"/>
    <property type="evidence" value="ECO:0007669"/>
    <property type="project" value="InterPro"/>
</dbReference>
<proteinExistence type="predicted"/>
<evidence type="ECO:0000313" key="3">
    <source>
        <dbReference type="Proteomes" id="UP000178656"/>
    </source>
</evidence>
<accession>A0A1F5TFC3</accession>
<reference evidence="2 3" key="1">
    <citation type="journal article" date="2016" name="Nat. Commun.">
        <title>Thousands of microbial genomes shed light on interconnected biogeochemical processes in an aquifer system.</title>
        <authorList>
            <person name="Anantharaman K."/>
            <person name="Brown C.T."/>
            <person name="Hug L.A."/>
            <person name="Sharon I."/>
            <person name="Castelle C.J."/>
            <person name="Probst A.J."/>
            <person name="Thomas B.C."/>
            <person name="Singh A."/>
            <person name="Wilkins M.J."/>
            <person name="Karaoz U."/>
            <person name="Brodie E.L."/>
            <person name="Williams K.H."/>
            <person name="Hubbard S.S."/>
            <person name="Banfield J.F."/>
        </authorList>
    </citation>
    <scope>NUCLEOTIDE SEQUENCE [LARGE SCALE GENOMIC DNA]</scope>
</reference>
<dbReference type="PANTHER" id="PTHR35458">
    <property type="entry name" value="SLR0755 PROTEIN"/>
    <property type="match status" value="1"/>
</dbReference>
<evidence type="ECO:0000313" key="2">
    <source>
        <dbReference type="EMBL" id="OGF37624.1"/>
    </source>
</evidence>
<gene>
    <name evidence="2" type="ORF">A2482_02810</name>
</gene>
<organism evidence="2 3">
    <name type="scientific">Candidatus Falkowbacteria bacterium RIFOXYC2_FULL_48_21</name>
    <dbReference type="NCBI Taxonomy" id="1798005"/>
    <lineage>
        <taxon>Bacteria</taxon>
        <taxon>Candidatus Falkowiibacteriota</taxon>
    </lineage>
</organism>
<dbReference type="Pfam" id="PF01936">
    <property type="entry name" value="NYN"/>
    <property type="match status" value="1"/>
</dbReference>
<name>A0A1F5TFC3_9BACT</name>
<dbReference type="Proteomes" id="UP000178656">
    <property type="component" value="Unassembled WGS sequence"/>
</dbReference>
<dbReference type="Gene3D" id="3.40.50.1010">
    <property type="entry name" value="5'-nuclease"/>
    <property type="match status" value="1"/>
</dbReference>
<dbReference type="InterPro" id="IPR021139">
    <property type="entry name" value="NYN"/>
</dbReference>
<dbReference type="AlphaFoldDB" id="A0A1F5TFC3"/>
<sequence>MDLDEFKLHNLGMEKNKFGRIYSFVDFGNVNYWYERDERDGGDDVLREGEKLVVGVEKLCDFAKLFSAHSRFYFGMDTENKKSIYIIKKARSCFDRTITKPIQRIKHYLTKKDCFGNTRAVNQDHDGQFVYIPKCNFDVEIAVDVFRLIDEFDTLCLFSGDADFAYLLEFLKRKNKQIILFSAGYVSHDLRERASLNVNAQKIKKYITFVKQKPRLFGARF</sequence>
<protein>
    <recommendedName>
        <fullName evidence="1">NYN domain-containing protein</fullName>
    </recommendedName>
</protein>
<evidence type="ECO:0000259" key="1">
    <source>
        <dbReference type="Pfam" id="PF01936"/>
    </source>
</evidence>
<comment type="caution">
    <text evidence="2">The sequence shown here is derived from an EMBL/GenBank/DDBJ whole genome shotgun (WGS) entry which is preliminary data.</text>
</comment>